<sequence length="443" mass="50424">MTEKVAVETTTSRTADATQYEKDVLYICPSEHSSLVLTSTLLDDGSTHFEQWRRVNLTITLWIWNSISLDIIEAFICCATSRQLWIAIQRRYGRSNGPMVYQLQCEISSVSQQDLSLIACLTKVTKLWNELSYLDLAPKCRCGRYTCGVNNAIANLTASTQGVHVELGESASHMAYQLTLKENRREVKLSDTITLDHVLLMLEFSVNLLSDHATKDNLVMGILFEKLYAVEQYNTDFIRSSSVSSADVFCSSSLHCNSLVWHNRLGHASLQAIKHIRVEPKTYSEVVKYLEWRDAMKVEIDALKAQGWPLQQMDVNNAFLYGHLDEDLYMIPLTGPCMAEIQTVKDYLYFSFTIKDIRNARYSRSGNCAKFYWHLCYPNKVSSLVQTVVPCYLIQISIEDSRRSLNGFCIFLGGAFVSWKTKKQSTVSRSMFKVGMSHIDFVS</sequence>
<dbReference type="EMBL" id="JACGWL010000001">
    <property type="protein sequence ID" value="KAK4410278.1"/>
    <property type="molecule type" value="Genomic_DNA"/>
</dbReference>
<dbReference type="Proteomes" id="UP001289374">
    <property type="component" value="Unassembled WGS sequence"/>
</dbReference>
<dbReference type="PANTHER" id="PTHR37610">
    <property type="entry name" value="CCHC-TYPE DOMAIN-CONTAINING PROTEIN"/>
    <property type="match status" value="1"/>
</dbReference>
<gene>
    <name evidence="1" type="ORF">Sango_0100800</name>
</gene>
<dbReference type="PANTHER" id="PTHR37610:SF40">
    <property type="entry name" value="OS01G0909600 PROTEIN"/>
    <property type="match status" value="1"/>
</dbReference>
<dbReference type="AlphaFoldDB" id="A0AAE1XF49"/>
<protein>
    <recommendedName>
        <fullName evidence="3">GAG-pre-integrase domain-containing protein</fullName>
    </recommendedName>
</protein>
<reference evidence="1" key="2">
    <citation type="journal article" date="2024" name="Plant">
        <title>Genomic evolution and insights into agronomic trait innovations of Sesamum species.</title>
        <authorList>
            <person name="Miao H."/>
            <person name="Wang L."/>
            <person name="Qu L."/>
            <person name="Liu H."/>
            <person name="Sun Y."/>
            <person name="Le M."/>
            <person name="Wang Q."/>
            <person name="Wei S."/>
            <person name="Zheng Y."/>
            <person name="Lin W."/>
            <person name="Duan Y."/>
            <person name="Cao H."/>
            <person name="Xiong S."/>
            <person name="Wang X."/>
            <person name="Wei L."/>
            <person name="Li C."/>
            <person name="Ma Q."/>
            <person name="Ju M."/>
            <person name="Zhao R."/>
            <person name="Li G."/>
            <person name="Mu C."/>
            <person name="Tian Q."/>
            <person name="Mei H."/>
            <person name="Zhang T."/>
            <person name="Gao T."/>
            <person name="Zhang H."/>
        </authorList>
    </citation>
    <scope>NUCLEOTIDE SEQUENCE</scope>
    <source>
        <strain evidence="1">K16</strain>
    </source>
</reference>
<evidence type="ECO:0000313" key="1">
    <source>
        <dbReference type="EMBL" id="KAK4410278.1"/>
    </source>
</evidence>
<keyword evidence="2" id="KW-1185">Reference proteome</keyword>
<name>A0AAE1XF49_9LAMI</name>
<accession>A0AAE1XF49</accession>
<comment type="caution">
    <text evidence="1">The sequence shown here is derived from an EMBL/GenBank/DDBJ whole genome shotgun (WGS) entry which is preliminary data.</text>
</comment>
<evidence type="ECO:0008006" key="3">
    <source>
        <dbReference type="Google" id="ProtNLM"/>
    </source>
</evidence>
<evidence type="ECO:0000313" key="2">
    <source>
        <dbReference type="Proteomes" id="UP001289374"/>
    </source>
</evidence>
<proteinExistence type="predicted"/>
<reference evidence="1" key="1">
    <citation type="submission" date="2020-06" db="EMBL/GenBank/DDBJ databases">
        <authorList>
            <person name="Li T."/>
            <person name="Hu X."/>
            <person name="Zhang T."/>
            <person name="Song X."/>
            <person name="Zhang H."/>
            <person name="Dai N."/>
            <person name="Sheng W."/>
            <person name="Hou X."/>
            <person name="Wei L."/>
        </authorList>
    </citation>
    <scope>NUCLEOTIDE SEQUENCE</scope>
    <source>
        <strain evidence="1">K16</strain>
        <tissue evidence="1">Leaf</tissue>
    </source>
</reference>
<organism evidence="1 2">
    <name type="scientific">Sesamum angolense</name>
    <dbReference type="NCBI Taxonomy" id="2727404"/>
    <lineage>
        <taxon>Eukaryota</taxon>
        <taxon>Viridiplantae</taxon>
        <taxon>Streptophyta</taxon>
        <taxon>Embryophyta</taxon>
        <taxon>Tracheophyta</taxon>
        <taxon>Spermatophyta</taxon>
        <taxon>Magnoliopsida</taxon>
        <taxon>eudicotyledons</taxon>
        <taxon>Gunneridae</taxon>
        <taxon>Pentapetalae</taxon>
        <taxon>asterids</taxon>
        <taxon>lamiids</taxon>
        <taxon>Lamiales</taxon>
        <taxon>Pedaliaceae</taxon>
        <taxon>Sesamum</taxon>
    </lineage>
</organism>